<proteinExistence type="predicted"/>
<evidence type="ECO:0000259" key="6">
    <source>
        <dbReference type="PROSITE" id="PS50940"/>
    </source>
</evidence>
<dbReference type="SUPFAM" id="SSF57625">
    <property type="entry name" value="Invertebrate chitin-binding proteins"/>
    <property type="match status" value="1"/>
</dbReference>
<dbReference type="InterPro" id="IPR002557">
    <property type="entry name" value="Chitin-bd_dom"/>
</dbReference>
<gene>
    <name evidence="7" type="ORF">BLA29_006851</name>
</gene>
<evidence type="ECO:0000313" key="7">
    <source>
        <dbReference type="EMBL" id="OTF83465.1"/>
    </source>
</evidence>
<protein>
    <recommendedName>
        <fullName evidence="6">Chitin-binding type-2 domain-containing protein</fullName>
    </recommendedName>
</protein>
<evidence type="ECO:0000256" key="3">
    <source>
        <dbReference type="ARBA" id="ARBA00022737"/>
    </source>
</evidence>
<dbReference type="PANTHER" id="PTHR23301:SF0">
    <property type="entry name" value="CHITIN-BINDING TYPE-2 DOMAIN-CONTAINING PROTEIN-RELATED"/>
    <property type="match status" value="1"/>
</dbReference>
<dbReference type="GO" id="GO:0008061">
    <property type="term" value="F:chitin binding"/>
    <property type="evidence" value="ECO:0007669"/>
    <property type="project" value="UniProtKB-KW"/>
</dbReference>
<keyword evidence="3" id="KW-0677">Repeat</keyword>
<evidence type="ECO:0000313" key="8">
    <source>
        <dbReference type="Proteomes" id="UP000194236"/>
    </source>
</evidence>
<dbReference type="PANTHER" id="PTHR23301">
    <property type="entry name" value="CHITIN BINDING PERITROPHIN-A"/>
    <property type="match status" value="1"/>
</dbReference>
<dbReference type="PROSITE" id="PS50940">
    <property type="entry name" value="CHIT_BIND_II"/>
    <property type="match status" value="1"/>
</dbReference>
<evidence type="ECO:0000256" key="2">
    <source>
        <dbReference type="ARBA" id="ARBA00022729"/>
    </source>
</evidence>
<dbReference type="OrthoDB" id="6020543at2759"/>
<dbReference type="EMBL" id="MUJZ01003586">
    <property type="protein sequence ID" value="OTF83465.1"/>
    <property type="molecule type" value="Genomic_DNA"/>
</dbReference>
<name>A0A1Y3BWG1_EURMA</name>
<keyword evidence="1" id="KW-0147">Chitin-binding</keyword>
<evidence type="ECO:0000256" key="4">
    <source>
        <dbReference type="ARBA" id="ARBA00023157"/>
    </source>
</evidence>
<dbReference type="InterPro" id="IPR051940">
    <property type="entry name" value="Chitin_bind-dev_reg"/>
</dbReference>
<dbReference type="Proteomes" id="UP000194236">
    <property type="component" value="Unassembled WGS sequence"/>
</dbReference>
<accession>A0A1Y3BWG1</accession>
<keyword evidence="4" id="KW-1015">Disulfide bond</keyword>
<evidence type="ECO:0000256" key="1">
    <source>
        <dbReference type="ARBA" id="ARBA00022669"/>
    </source>
</evidence>
<keyword evidence="8" id="KW-1185">Reference proteome</keyword>
<keyword evidence="2" id="KW-0732">Signal</keyword>
<dbReference type="InterPro" id="IPR036508">
    <property type="entry name" value="Chitin-bd_dom_sf"/>
</dbReference>
<dbReference type="AlphaFoldDB" id="A0A1Y3BWG1"/>
<reference evidence="7 8" key="1">
    <citation type="submission" date="2017-03" db="EMBL/GenBank/DDBJ databases">
        <title>Genome Survey of Euroglyphus maynei.</title>
        <authorList>
            <person name="Arlian L.G."/>
            <person name="Morgan M.S."/>
            <person name="Rider S.D."/>
        </authorList>
    </citation>
    <scope>NUCLEOTIDE SEQUENCE [LARGE SCALE GENOMIC DNA]</scope>
    <source>
        <strain evidence="7">Arlian Lab</strain>
        <tissue evidence="7">Whole body</tissue>
    </source>
</reference>
<evidence type="ECO:0000256" key="5">
    <source>
        <dbReference type="ARBA" id="ARBA00023180"/>
    </source>
</evidence>
<organism evidence="7 8">
    <name type="scientific">Euroglyphus maynei</name>
    <name type="common">Mayne's house dust mite</name>
    <dbReference type="NCBI Taxonomy" id="6958"/>
    <lineage>
        <taxon>Eukaryota</taxon>
        <taxon>Metazoa</taxon>
        <taxon>Ecdysozoa</taxon>
        <taxon>Arthropoda</taxon>
        <taxon>Chelicerata</taxon>
        <taxon>Arachnida</taxon>
        <taxon>Acari</taxon>
        <taxon>Acariformes</taxon>
        <taxon>Sarcoptiformes</taxon>
        <taxon>Astigmata</taxon>
        <taxon>Psoroptidia</taxon>
        <taxon>Analgoidea</taxon>
        <taxon>Pyroglyphidae</taxon>
        <taxon>Pyroglyphinae</taxon>
        <taxon>Euroglyphus</taxon>
    </lineage>
</organism>
<dbReference type="Pfam" id="PF01607">
    <property type="entry name" value="CBM_14"/>
    <property type="match status" value="1"/>
</dbReference>
<feature type="domain" description="Chitin-binding type-2" evidence="6">
    <location>
        <begin position="52"/>
        <end position="107"/>
    </location>
</feature>
<dbReference type="SMART" id="SM00494">
    <property type="entry name" value="ChtBD2"/>
    <property type="match status" value="1"/>
</dbReference>
<keyword evidence="5" id="KW-0325">Glycoprotein</keyword>
<dbReference type="Gene3D" id="2.170.140.10">
    <property type="entry name" value="Chitin binding domain"/>
    <property type="match status" value="1"/>
</dbReference>
<comment type="caution">
    <text evidence="7">The sequence shown here is derived from an EMBL/GenBank/DDBJ whole genome shotgun (WGS) entry which is preliminary data.</text>
</comment>
<sequence length="232" mass="26202">MKTKTVANAIINDDINSGNIDDQRNYYLTIINNDDQLRKPPTATTPSTLSSSFICPEQFGYFADKKDCSHYYVCVFGDPLHEQCTGGLYFSAELQTCDWPQNVDCTVNMTSSVATNFNILSENNDEFKNMIIELNKTIKMTDNNNGKNESSTEKSITINFDYGNNDIDNTDSDESIASFVDTNGEVFVHDDDTPNGPSYSLLERTNFISDNHHRDDHSPIISIRKETKVSWK</sequence>
<dbReference type="GO" id="GO:0005576">
    <property type="term" value="C:extracellular region"/>
    <property type="evidence" value="ECO:0007669"/>
    <property type="project" value="InterPro"/>
</dbReference>